<evidence type="ECO:0008006" key="3">
    <source>
        <dbReference type="Google" id="ProtNLM"/>
    </source>
</evidence>
<dbReference type="Pfam" id="PF06224">
    <property type="entry name" value="AlkZ-like"/>
    <property type="match status" value="1"/>
</dbReference>
<keyword evidence="2" id="KW-1185">Reference proteome</keyword>
<proteinExistence type="predicted"/>
<dbReference type="InterPro" id="IPR009351">
    <property type="entry name" value="AlkZ-like"/>
</dbReference>
<gene>
    <name evidence="1" type="ORF">AHIS1636_06870</name>
</gene>
<sequence length="395" mass="42444">MPGPLTSAAIPRRRLLAQRLWGPGAADAPAAVKALLAVQAQEYAYARWSLAQRCAGPGKDDAGAVDSAIEDGTILRTHVLRPTWHFVHRGDLRWLMMLSAPRLRAVNKSRDGQLGIDAETVRRSNEVVGAVVAGGRHGTREDLAGALERAGLLPDTGEKLMGSPLRNQRLAHLVYHAELDEVLVSGVPRPASGGTVRQTYAAFDERVPRLPCGFDRDAALAMLVRRYFSGHGPAIVKDCALWSGLTQSDVRRGLAVAASCTDGAAAVESAAVDGHEFLWFDGGGPPARGPRSPRVDLIQCYDEYVMGYTPTRNYLGGAAPAPANAKVPSHVVLLDGRMIGNWQHALKPGAAVVNLLLHRTLEDGEEQALHSALERYRTFLARPLSANISVRAPAR</sequence>
<evidence type="ECO:0000313" key="1">
    <source>
        <dbReference type="EMBL" id="GLB66248.1"/>
    </source>
</evidence>
<name>A0ABQ5MQL4_9MICC</name>
<dbReference type="Proteomes" id="UP001209654">
    <property type="component" value="Unassembled WGS sequence"/>
</dbReference>
<dbReference type="EMBL" id="BRVS01000003">
    <property type="protein sequence ID" value="GLB66248.1"/>
    <property type="molecule type" value="Genomic_DNA"/>
</dbReference>
<evidence type="ECO:0000313" key="2">
    <source>
        <dbReference type="Proteomes" id="UP001209654"/>
    </source>
</evidence>
<dbReference type="PANTHER" id="PTHR38479">
    <property type="entry name" value="LMO0824 PROTEIN"/>
    <property type="match status" value="1"/>
</dbReference>
<reference evidence="1 2" key="1">
    <citation type="journal article" date="2023" name="Int. J. Syst. Evol. Microbiol.">
        <title>Arthrobacter mangrovi sp. nov., an actinobacterium isolated from the rhizosphere of a mangrove.</title>
        <authorList>
            <person name="Hamada M."/>
            <person name="Saitou S."/>
            <person name="Enomoto N."/>
            <person name="Nanri K."/>
            <person name="Hidaka K."/>
            <person name="Miura T."/>
            <person name="Tamura T."/>
        </authorList>
    </citation>
    <scope>NUCLEOTIDE SEQUENCE [LARGE SCALE GENOMIC DNA]</scope>
    <source>
        <strain evidence="1 2">NBRC 112813</strain>
    </source>
</reference>
<dbReference type="RefSeq" id="WP_264794419.1">
    <property type="nucleotide sequence ID" value="NZ_BRVS01000003.1"/>
</dbReference>
<comment type="caution">
    <text evidence="1">The sequence shown here is derived from an EMBL/GenBank/DDBJ whole genome shotgun (WGS) entry which is preliminary data.</text>
</comment>
<organism evidence="1 2">
    <name type="scientific">Arthrobacter mangrovi</name>
    <dbReference type="NCBI Taxonomy" id="2966350"/>
    <lineage>
        <taxon>Bacteria</taxon>
        <taxon>Bacillati</taxon>
        <taxon>Actinomycetota</taxon>
        <taxon>Actinomycetes</taxon>
        <taxon>Micrococcales</taxon>
        <taxon>Micrococcaceae</taxon>
        <taxon>Arthrobacter</taxon>
    </lineage>
</organism>
<dbReference type="PANTHER" id="PTHR38479:SF2">
    <property type="entry name" value="WINGED HELIX DNA-BINDING DOMAIN-CONTAINING PROTEIN"/>
    <property type="match status" value="1"/>
</dbReference>
<protein>
    <recommendedName>
        <fullName evidence="3">Winged helix DNA-binding domain-containing protein</fullName>
    </recommendedName>
</protein>
<accession>A0ABQ5MQL4</accession>